<dbReference type="CDD" id="cd12285">
    <property type="entry name" value="RRM3_RBM39_like"/>
    <property type="match status" value="1"/>
</dbReference>
<dbReference type="CDD" id="cd12283">
    <property type="entry name" value="RRM1_RBM39_like"/>
    <property type="match status" value="1"/>
</dbReference>
<evidence type="ECO:0000313" key="6">
    <source>
        <dbReference type="EMBL" id="KAG2426642.1"/>
    </source>
</evidence>
<evidence type="ECO:0000256" key="3">
    <source>
        <dbReference type="ARBA" id="ARBA00022884"/>
    </source>
</evidence>
<feature type="domain" description="RRM" evidence="5">
    <location>
        <begin position="120"/>
        <end position="197"/>
    </location>
</feature>
<dbReference type="EMBL" id="JAEHOC010000046">
    <property type="protein sequence ID" value="KAG2426642.1"/>
    <property type="molecule type" value="Genomic_DNA"/>
</dbReference>
<keyword evidence="2" id="KW-0677">Repeat</keyword>
<dbReference type="GO" id="GO:0006397">
    <property type="term" value="P:mRNA processing"/>
    <property type="evidence" value="ECO:0007669"/>
    <property type="project" value="InterPro"/>
</dbReference>
<dbReference type="Pfam" id="PF00076">
    <property type="entry name" value="RRM_1"/>
    <property type="match status" value="2"/>
</dbReference>
<dbReference type="AlphaFoldDB" id="A0A835VRL5"/>
<accession>A0A835VRL5</accession>
<keyword evidence="3 4" id="KW-0694">RNA-binding</keyword>
<keyword evidence="7" id="KW-1185">Reference proteome</keyword>
<organism evidence="6 7">
    <name type="scientific">Chlamydomonas incerta</name>
    <dbReference type="NCBI Taxonomy" id="51695"/>
    <lineage>
        <taxon>Eukaryota</taxon>
        <taxon>Viridiplantae</taxon>
        <taxon>Chlorophyta</taxon>
        <taxon>core chlorophytes</taxon>
        <taxon>Chlorophyceae</taxon>
        <taxon>CS clade</taxon>
        <taxon>Chlamydomonadales</taxon>
        <taxon>Chlamydomonadaceae</taxon>
        <taxon>Chlamydomonas</taxon>
    </lineage>
</organism>
<sequence>MERSTRTAFAYNLSLKADERDIYQYFSKVGKVVDIKLITDKSTRRSKGFAYIEFSKVEEVIAAVALTGSVFMNQAIMVKSSEHEKNLAWEAQQQAKQSQLKAATLLSQAGGDNPVPVGPCKLYVANLNQAIAEPDLQQLFAPFGNIESVQIVRDTNGKSSGYGYVTFTMVLDATKAQEHWNGRMVVDSALKVSISSLAPSATAAAAAALPVLAGAPNLFTAAAGSLGAAALPGTLPGLSALGGLGGTLNIPSDVASRFGLAMPGGPVGLPGAAPGMALPGVAAAAAAAAAAAMPPPVVDSGIGELDEEESRGGLKLTSDKRQALMARLATSAGLAPHAPALPPGVAVPGMPAPVPLPGPPPLPAAAAGPKMDPALSLIQSLLGPSSPIPTPCLLIKNMFEPGEAEAESGPGWAEEIASDVQEECAKYGAVVHVHVDKASKCRCAVATDAVAAPGGQGCVYLKFGSVEAASAAQHAMNGRWFAGRQIGVEYQFLQPYNSHFKC</sequence>
<evidence type="ECO:0000256" key="1">
    <source>
        <dbReference type="ARBA" id="ARBA00022553"/>
    </source>
</evidence>
<dbReference type="Pfam" id="PF15519">
    <property type="entry name" value="RBM39linker"/>
    <property type="match status" value="1"/>
</dbReference>
<dbReference type="InterPro" id="IPR000504">
    <property type="entry name" value="RRM_dom"/>
</dbReference>
<dbReference type="SUPFAM" id="SSF54928">
    <property type="entry name" value="RNA-binding domain, RBD"/>
    <property type="match status" value="3"/>
</dbReference>
<feature type="domain" description="RRM" evidence="5">
    <location>
        <begin position="6"/>
        <end position="83"/>
    </location>
</feature>
<evidence type="ECO:0000256" key="4">
    <source>
        <dbReference type="PROSITE-ProRule" id="PRU00176"/>
    </source>
</evidence>
<dbReference type="InterPro" id="IPR003954">
    <property type="entry name" value="RRM_euk-type"/>
</dbReference>
<name>A0A835VRL5_CHLIN</name>
<evidence type="ECO:0000256" key="2">
    <source>
        <dbReference type="ARBA" id="ARBA00022737"/>
    </source>
</evidence>
<comment type="caution">
    <text evidence="6">The sequence shown here is derived from an EMBL/GenBank/DDBJ whole genome shotgun (WGS) entry which is preliminary data.</text>
</comment>
<dbReference type="OrthoDB" id="8123449at2759"/>
<evidence type="ECO:0000313" key="7">
    <source>
        <dbReference type="Proteomes" id="UP000650467"/>
    </source>
</evidence>
<evidence type="ECO:0000259" key="5">
    <source>
        <dbReference type="PROSITE" id="PS50102"/>
    </source>
</evidence>
<proteinExistence type="predicted"/>
<dbReference type="Gene3D" id="3.30.70.330">
    <property type="match status" value="3"/>
</dbReference>
<dbReference type="InterPro" id="IPR006509">
    <property type="entry name" value="RBM39_SF"/>
</dbReference>
<dbReference type="SMART" id="SM00361">
    <property type="entry name" value="RRM_1"/>
    <property type="match status" value="3"/>
</dbReference>
<dbReference type="Proteomes" id="UP000650467">
    <property type="component" value="Unassembled WGS sequence"/>
</dbReference>
<reference evidence="6" key="1">
    <citation type="journal article" date="2020" name="bioRxiv">
        <title>Comparative genomics of Chlamydomonas.</title>
        <authorList>
            <person name="Craig R.J."/>
            <person name="Hasan A.R."/>
            <person name="Ness R.W."/>
            <person name="Keightley P.D."/>
        </authorList>
    </citation>
    <scope>NUCLEOTIDE SEQUENCE</scope>
    <source>
        <strain evidence="6">SAG 7.73</strain>
    </source>
</reference>
<dbReference type="InterPro" id="IPR029123">
    <property type="entry name" value="RBM39_linker"/>
</dbReference>
<dbReference type="PROSITE" id="PS50102">
    <property type="entry name" value="RRM"/>
    <property type="match status" value="2"/>
</dbReference>
<dbReference type="InterPro" id="IPR035979">
    <property type="entry name" value="RBD_domain_sf"/>
</dbReference>
<gene>
    <name evidence="6" type="ORF">HXX76_012955</name>
</gene>
<keyword evidence="1" id="KW-0597">Phosphoprotein</keyword>
<dbReference type="GO" id="GO:0003723">
    <property type="term" value="F:RNA binding"/>
    <property type="evidence" value="ECO:0007669"/>
    <property type="project" value="UniProtKB-UniRule"/>
</dbReference>
<dbReference type="PANTHER" id="PTHR48036">
    <property type="entry name" value="SPLICING FACTOR (PAD-1), PUTATIVE (AFU_ORTHOLOGUE AFUA_1G15810)-RELATED"/>
    <property type="match status" value="1"/>
</dbReference>
<dbReference type="InterPro" id="IPR012677">
    <property type="entry name" value="Nucleotide-bd_a/b_plait_sf"/>
</dbReference>
<protein>
    <recommendedName>
        <fullName evidence="5">RRM domain-containing protein</fullName>
    </recommendedName>
</protein>
<dbReference type="GO" id="GO:0005634">
    <property type="term" value="C:nucleus"/>
    <property type="evidence" value="ECO:0007669"/>
    <property type="project" value="InterPro"/>
</dbReference>
<dbReference type="SMART" id="SM00360">
    <property type="entry name" value="RRM"/>
    <property type="match status" value="3"/>
</dbReference>